<keyword evidence="3" id="KW-0235">DNA replication</keyword>
<evidence type="ECO:0000256" key="6">
    <source>
        <dbReference type="SAM" id="MobiDB-lite"/>
    </source>
</evidence>
<proteinExistence type="predicted"/>
<evidence type="ECO:0000313" key="8">
    <source>
        <dbReference type="EMBL" id="QTE04006.1"/>
    </source>
</evidence>
<dbReference type="GO" id="GO:0019079">
    <property type="term" value="P:viral genome replication"/>
    <property type="evidence" value="ECO:0007669"/>
    <property type="project" value="InterPro"/>
</dbReference>
<accession>A0A8A4XE75</accession>
<keyword evidence="4" id="KW-0547">Nucleotide-binding</keyword>
<sequence length="345" mass="39596">MQNFTDSSNTSKLGVRPPTPHPSFQLFQSQSESEEPSPQPGLLHINPKSLLQSSQLPPSLKKKKTQSTTSLTPKNAKLHTSPMSRRTSNLDFILEILRRTKSRSISELYDKCRASEYQLIVEMGNDYHFLLKSALEIYIKNELECQRESLWAYAVHNARKYEPDSEQFEVFNYIFHTNGINPAEFARTLKITLLKLEKKINAFRLIGCPDSGKSLLANCIVEPFITCYMNNHASENEFYLSNMLNKAIILCEELYITIATAEDFKSVLGGQPIDVSKKHHEKQLLSRTPVIITSNYERFGRGHLPPLDENALAIRCYTYRLNNPIRPTCTIHWAQLYLYLLAHIE</sequence>
<evidence type="ECO:0000256" key="5">
    <source>
        <dbReference type="ARBA" id="ARBA00022840"/>
    </source>
</evidence>
<protein>
    <submittedName>
        <fullName evidence="8">Nonstructural protein</fullName>
    </submittedName>
</protein>
<dbReference type="GO" id="GO:0006260">
    <property type="term" value="P:DNA replication"/>
    <property type="evidence" value="ECO:0007669"/>
    <property type="project" value="UniProtKB-KW"/>
</dbReference>
<evidence type="ECO:0000259" key="7">
    <source>
        <dbReference type="Pfam" id="PF01057"/>
    </source>
</evidence>
<feature type="compositionally biased region" description="Polar residues" evidence="6">
    <location>
        <begin position="1"/>
        <end position="12"/>
    </location>
</feature>
<evidence type="ECO:0000256" key="1">
    <source>
        <dbReference type="ARBA" id="ARBA00004147"/>
    </source>
</evidence>
<dbReference type="SUPFAM" id="SSF52540">
    <property type="entry name" value="P-loop containing nucleoside triphosphate hydrolases"/>
    <property type="match status" value="1"/>
</dbReference>
<dbReference type="GO" id="GO:0005524">
    <property type="term" value="F:ATP binding"/>
    <property type="evidence" value="ECO:0007669"/>
    <property type="project" value="UniProtKB-KW"/>
</dbReference>
<dbReference type="EMBL" id="MW046566">
    <property type="protein sequence ID" value="QTE04006.1"/>
    <property type="molecule type" value="Genomic_DNA"/>
</dbReference>
<evidence type="ECO:0000256" key="2">
    <source>
        <dbReference type="ARBA" id="ARBA00022562"/>
    </source>
</evidence>
<feature type="compositionally biased region" description="Low complexity" evidence="6">
    <location>
        <begin position="47"/>
        <end position="59"/>
    </location>
</feature>
<evidence type="ECO:0000256" key="4">
    <source>
        <dbReference type="ARBA" id="ARBA00022741"/>
    </source>
</evidence>
<name>A0A8A4XE75_9VIRU</name>
<evidence type="ECO:0000256" key="3">
    <source>
        <dbReference type="ARBA" id="ARBA00022705"/>
    </source>
</evidence>
<dbReference type="Pfam" id="PF01057">
    <property type="entry name" value="Parvo_NS1"/>
    <property type="match status" value="1"/>
</dbReference>
<keyword evidence="5" id="KW-0067">ATP-binding</keyword>
<dbReference type="Gene3D" id="3.40.50.300">
    <property type="entry name" value="P-loop containing nucleotide triphosphate hydrolases"/>
    <property type="match status" value="1"/>
</dbReference>
<keyword evidence="2" id="KW-1048">Host nucleus</keyword>
<organism evidence="8">
    <name type="scientific">Aegithalos caudatus parvoviridae sp</name>
    <dbReference type="NCBI Taxonomy" id="2794464"/>
    <lineage>
        <taxon>Viruses</taxon>
        <taxon>Monodnaviria</taxon>
        <taxon>Shotokuvirae</taxon>
        <taxon>Cossaviricota</taxon>
        <taxon>Quintoviricetes</taxon>
        <taxon>Piccovirales</taxon>
        <taxon>Parvoviridae</taxon>
    </lineage>
</organism>
<feature type="region of interest" description="Disordered" evidence="6">
    <location>
        <begin position="1"/>
        <end position="82"/>
    </location>
</feature>
<dbReference type="InterPro" id="IPR001257">
    <property type="entry name" value="Parvovirus_NS1_helicase"/>
</dbReference>
<feature type="domain" description="Parvovirus non-structural protein 1 helicase" evidence="7">
    <location>
        <begin position="129"/>
        <end position="295"/>
    </location>
</feature>
<reference evidence="8" key="1">
    <citation type="submission" date="2020-09" db="EMBL/GenBank/DDBJ databases">
        <title>Parvovirus dark matter in the feces of wild birds.</title>
        <authorList>
            <person name="Dai Z."/>
            <person name="Yang S."/>
            <person name="Zhang W."/>
        </authorList>
    </citation>
    <scope>NUCLEOTIDE SEQUENCE</scope>
    <source>
        <strain evidence="8">Ltt192par012</strain>
    </source>
</reference>
<dbReference type="GO" id="GO:0042025">
    <property type="term" value="C:host cell nucleus"/>
    <property type="evidence" value="ECO:0007669"/>
    <property type="project" value="UniProtKB-SubCell"/>
</dbReference>
<comment type="subcellular location">
    <subcellularLocation>
        <location evidence="1">Host nucleus</location>
    </subcellularLocation>
</comment>
<dbReference type="InterPro" id="IPR027417">
    <property type="entry name" value="P-loop_NTPase"/>
</dbReference>